<evidence type="ECO:0000259" key="4">
    <source>
        <dbReference type="PROSITE" id="PS51779"/>
    </source>
</evidence>
<dbReference type="Gene3D" id="2.40.160.50">
    <property type="entry name" value="membrane protein fhac: a member of the omp85/tpsb transporter family"/>
    <property type="match status" value="1"/>
</dbReference>
<comment type="caution">
    <text evidence="5">The sequence shown here is derived from an EMBL/GenBank/DDBJ whole genome shotgun (WGS) entry which is preliminary data.</text>
</comment>
<dbReference type="Pfam" id="PF01103">
    <property type="entry name" value="Omp85"/>
    <property type="match status" value="1"/>
</dbReference>
<dbReference type="InterPro" id="IPR034746">
    <property type="entry name" value="POTRA"/>
</dbReference>
<evidence type="ECO:0000256" key="2">
    <source>
        <dbReference type="ARBA" id="ARBA00023136"/>
    </source>
</evidence>
<proteinExistence type="predicted"/>
<keyword evidence="2" id="KW-0472">Membrane</keyword>
<evidence type="ECO:0000313" key="6">
    <source>
        <dbReference type="Proteomes" id="UP001160301"/>
    </source>
</evidence>
<protein>
    <submittedName>
        <fullName evidence="5">BamA/TamA family outer membrane protein</fullName>
    </submittedName>
</protein>
<keyword evidence="6" id="KW-1185">Reference proteome</keyword>
<feature type="domain" description="POTRA" evidence="4">
    <location>
        <begin position="47"/>
        <end position="122"/>
    </location>
</feature>
<dbReference type="Proteomes" id="UP001160301">
    <property type="component" value="Unassembled WGS sequence"/>
</dbReference>
<dbReference type="Gene3D" id="3.10.20.310">
    <property type="entry name" value="membrane protein fhac"/>
    <property type="match status" value="1"/>
</dbReference>
<name>A0ABT6P7X4_9BACT</name>
<dbReference type="InterPro" id="IPR000184">
    <property type="entry name" value="Bac_surfAg_D15"/>
</dbReference>
<dbReference type="PROSITE" id="PS51779">
    <property type="entry name" value="POTRA"/>
    <property type="match status" value="1"/>
</dbReference>
<evidence type="ECO:0000256" key="1">
    <source>
        <dbReference type="ARBA" id="ARBA00004370"/>
    </source>
</evidence>
<gene>
    <name evidence="5" type="ORF">QHF89_42570</name>
</gene>
<accession>A0ABT6P7X4</accession>
<evidence type="ECO:0000256" key="3">
    <source>
        <dbReference type="SAM" id="SignalP"/>
    </source>
</evidence>
<comment type="subcellular location">
    <subcellularLocation>
        <location evidence="1">Membrane</location>
    </subcellularLocation>
</comment>
<feature type="chain" id="PRO_5045570370" evidence="3">
    <location>
        <begin position="25"/>
        <end position="498"/>
    </location>
</feature>
<sequence length="498" mass="54077">MIGARSLVWLSALAVVAIPALASAADPPSPSTTASPPETPQRARLRYTLEGIELRGNVRTAGRVVLRYVKFRAGDLLDVDDPELELTRYRLLGTGFFAQVDLSLRKGSRRGAAVLIIEVVERNTLVVQNLWAGVAADEDTAGNARPLSAFLGVQVAETNLAGTGITLGAGVALAADQFALRTSFVDPSFVGTGWSAAITVLYNDARDFFGNRDVLFEAPLIAQREVTDYAVVAYRRFGATIGTGHDLGVSSSFALDYHLEQIDATVPVAASHMRGLSREPVDFSIRPGRSVLSTVRGTLTYDTRDAPFLTARGTHAQASVTVGIPGTDYSFQKFEGTLRRWWRLPWRHVVRFDAYVGAIAGDAPFFEQFYVGDFTDLLPDRLLALAPDRRQPPNLLGTDIIEVRYGDFAAKIEGEYRIPLYTGRESVYGVDLFASAGIYSVATRREFTDPPTGYRGWSRLPVDVTGNLGLRLDTKLGGVTIAFSNVLGLVAARNGARK</sequence>
<keyword evidence="3" id="KW-0732">Signal</keyword>
<organism evidence="5 6">
    <name type="scientific">Polyangium sorediatum</name>
    <dbReference type="NCBI Taxonomy" id="889274"/>
    <lineage>
        <taxon>Bacteria</taxon>
        <taxon>Pseudomonadati</taxon>
        <taxon>Myxococcota</taxon>
        <taxon>Polyangia</taxon>
        <taxon>Polyangiales</taxon>
        <taxon>Polyangiaceae</taxon>
        <taxon>Polyangium</taxon>
    </lineage>
</organism>
<evidence type="ECO:0000313" key="5">
    <source>
        <dbReference type="EMBL" id="MDI1436265.1"/>
    </source>
</evidence>
<dbReference type="EMBL" id="JARZHI010000077">
    <property type="protein sequence ID" value="MDI1436265.1"/>
    <property type="molecule type" value="Genomic_DNA"/>
</dbReference>
<feature type="signal peptide" evidence="3">
    <location>
        <begin position="1"/>
        <end position="24"/>
    </location>
</feature>
<dbReference type="RefSeq" id="WP_136969200.1">
    <property type="nucleotide sequence ID" value="NZ_JARZHI010000077.1"/>
</dbReference>
<reference evidence="5 6" key="1">
    <citation type="submission" date="2023-04" db="EMBL/GenBank/DDBJ databases">
        <title>The genome sequence of Polyangium sorediatum DSM14670.</title>
        <authorList>
            <person name="Zhang X."/>
        </authorList>
    </citation>
    <scope>NUCLEOTIDE SEQUENCE [LARGE SCALE GENOMIC DNA]</scope>
    <source>
        <strain evidence="5 6">DSM 14670</strain>
    </source>
</reference>